<dbReference type="EMBL" id="AY915840">
    <property type="protein sequence ID" value="AAX31061.1"/>
    <property type="molecule type" value="mRNA"/>
</dbReference>
<evidence type="ECO:0000313" key="1">
    <source>
        <dbReference type="EMBL" id="AAX31061.1"/>
    </source>
</evidence>
<organism evidence="1">
    <name type="scientific">Schistosoma japonicum</name>
    <name type="common">Blood fluke</name>
    <dbReference type="NCBI Taxonomy" id="6182"/>
    <lineage>
        <taxon>Eukaryota</taxon>
        <taxon>Metazoa</taxon>
        <taxon>Spiralia</taxon>
        <taxon>Lophotrochozoa</taxon>
        <taxon>Platyhelminthes</taxon>
        <taxon>Trematoda</taxon>
        <taxon>Digenea</taxon>
        <taxon>Strigeidida</taxon>
        <taxon>Schistosomatoidea</taxon>
        <taxon>Schistosomatidae</taxon>
        <taxon>Schistosoma</taxon>
    </lineage>
</organism>
<reference evidence="1" key="1">
    <citation type="submission" date="2005-01" db="EMBL/GenBank/DDBJ databases">
        <authorList>
            <person name="Han Z."/>
        </authorList>
    </citation>
    <scope>NUCLEOTIDE SEQUENCE</scope>
</reference>
<protein>
    <submittedName>
        <fullName evidence="1">Uncharacterized protein</fullName>
    </submittedName>
</protein>
<name>Q5BQX5_SCHJA</name>
<accession>Q5BQX5</accession>
<sequence length="66" mass="8187">MYLFTQQFTTYLHCLRLVFKRKTLNSWVSMDKKLMKKPWKRETELKKKKKKNCNLYVVECEIIRKA</sequence>
<reference evidence="1" key="2">
    <citation type="journal article" date="2006" name="PLoS Pathog.">
        <title>New perspectives on host-parasite interplay by comparative transcriptomic and proteomic analyses of Schistosoma japonicum.</title>
        <authorList>
            <person name="Liu F."/>
            <person name="Lu J."/>
            <person name="Hu W."/>
            <person name="Wang S.Y."/>
            <person name="Cui S.J."/>
            <person name="Chi M."/>
            <person name="Yan Q."/>
            <person name="Wang X.R."/>
            <person name="Song H.D."/>
            <person name="Xu X.N."/>
            <person name="Wang J.J."/>
            <person name="Zhang X.L."/>
            <person name="Zhang X."/>
            <person name="Wang Z.Q."/>
            <person name="Xue C.L."/>
            <person name="Brindley P.J."/>
            <person name="McManus D.P."/>
            <person name="Yang P.Y."/>
            <person name="Feng Z."/>
            <person name="Chen Z."/>
            <person name="Han Z.G."/>
        </authorList>
    </citation>
    <scope>NUCLEOTIDE SEQUENCE</scope>
</reference>
<dbReference type="AlphaFoldDB" id="Q5BQX5"/>
<proteinExistence type="evidence at transcript level"/>